<dbReference type="PANTHER" id="PTHR11552">
    <property type="entry name" value="GLUCOSE-METHANOL-CHOLINE GMC OXIDOREDUCTASE"/>
    <property type="match status" value="1"/>
</dbReference>
<evidence type="ECO:0000313" key="9">
    <source>
        <dbReference type="EMBL" id="KAJ5363014.1"/>
    </source>
</evidence>
<dbReference type="GO" id="GO:0050660">
    <property type="term" value="F:flavin adenine dinucleotide binding"/>
    <property type="evidence" value="ECO:0007669"/>
    <property type="project" value="InterPro"/>
</dbReference>
<dbReference type="PANTHER" id="PTHR11552:SF147">
    <property type="entry name" value="CHOLINE DEHYDROGENASE, MITOCHONDRIAL"/>
    <property type="match status" value="1"/>
</dbReference>
<keyword evidence="6 7" id="KW-0274">FAD</keyword>
<keyword evidence="4" id="KW-0134">Cell wall</keyword>
<dbReference type="GO" id="GO:0016614">
    <property type="term" value="F:oxidoreductase activity, acting on CH-OH group of donors"/>
    <property type="evidence" value="ECO:0007669"/>
    <property type="project" value="InterPro"/>
</dbReference>
<evidence type="ECO:0000259" key="8">
    <source>
        <dbReference type="PROSITE" id="PS00623"/>
    </source>
</evidence>
<reference evidence="9" key="2">
    <citation type="journal article" date="2023" name="IMA Fungus">
        <title>Comparative genomic study of the Penicillium genus elucidates a diverse pangenome and 15 lateral gene transfer events.</title>
        <authorList>
            <person name="Petersen C."/>
            <person name="Sorensen T."/>
            <person name="Nielsen M.R."/>
            <person name="Sondergaard T.E."/>
            <person name="Sorensen J.L."/>
            <person name="Fitzpatrick D.A."/>
            <person name="Frisvad J.C."/>
            <person name="Nielsen K.L."/>
        </authorList>
    </citation>
    <scope>NUCLEOTIDE SEQUENCE</scope>
    <source>
        <strain evidence="9">IBT 35675</strain>
    </source>
</reference>
<dbReference type="Pfam" id="PF00732">
    <property type="entry name" value="GMC_oxred_N"/>
    <property type="match status" value="1"/>
</dbReference>
<dbReference type="PROSITE" id="PS00623">
    <property type="entry name" value="GMC_OXRED_1"/>
    <property type="match status" value="1"/>
</dbReference>
<keyword evidence="5 7" id="KW-0285">Flavoprotein</keyword>
<gene>
    <name evidence="9" type="ORF">N7541_003858</name>
</gene>
<comment type="similarity">
    <text evidence="3 7">Belongs to the GMC oxidoreductase family.</text>
</comment>
<proteinExistence type="inferred from homology"/>
<reference evidence="9" key="1">
    <citation type="submission" date="2022-12" db="EMBL/GenBank/DDBJ databases">
        <authorList>
            <person name="Petersen C."/>
        </authorList>
    </citation>
    <scope>NUCLEOTIDE SEQUENCE</scope>
    <source>
        <strain evidence="9">IBT 35675</strain>
    </source>
</reference>
<dbReference type="InterPro" id="IPR012132">
    <property type="entry name" value="GMC_OxRdtase"/>
</dbReference>
<comment type="cofactor">
    <cofactor evidence="1">
        <name>FAD</name>
        <dbReference type="ChEBI" id="CHEBI:57692"/>
    </cofactor>
</comment>
<evidence type="ECO:0000313" key="10">
    <source>
        <dbReference type="Proteomes" id="UP001148299"/>
    </source>
</evidence>
<dbReference type="Gene3D" id="3.30.560.10">
    <property type="entry name" value="Glucose Oxidase, domain 3"/>
    <property type="match status" value="1"/>
</dbReference>
<dbReference type="SUPFAM" id="SSF51905">
    <property type="entry name" value="FAD/NAD(P)-binding domain"/>
    <property type="match status" value="1"/>
</dbReference>
<dbReference type="InterPro" id="IPR000172">
    <property type="entry name" value="GMC_OxRdtase_N"/>
</dbReference>
<dbReference type="InterPro" id="IPR036188">
    <property type="entry name" value="FAD/NAD-bd_sf"/>
</dbReference>
<evidence type="ECO:0000256" key="2">
    <source>
        <dbReference type="ARBA" id="ARBA00004191"/>
    </source>
</evidence>
<organism evidence="9 10">
    <name type="scientific">Penicillium brevicompactum</name>
    <dbReference type="NCBI Taxonomy" id="5074"/>
    <lineage>
        <taxon>Eukaryota</taxon>
        <taxon>Fungi</taxon>
        <taxon>Dikarya</taxon>
        <taxon>Ascomycota</taxon>
        <taxon>Pezizomycotina</taxon>
        <taxon>Eurotiomycetes</taxon>
        <taxon>Eurotiomycetidae</taxon>
        <taxon>Eurotiales</taxon>
        <taxon>Aspergillaceae</taxon>
        <taxon>Penicillium</taxon>
    </lineage>
</organism>
<keyword evidence="10" id="KW-1185">Reference proteome</keyword>
<feature type="domain" description="Glucose-methanol-choline oxidoreductase N-terminal" evidence="8">
    <location>
        <begin position="89"/>
        <end position="112"/>
    </location>
</feature>
<evidence type="ECO:0000256" key="7">
    <source>
        <dbReference type="RuleBase" id="RU003968"/>
    </source>
</evidence>
<protein>
    <submittedName>
        <fullName evidence="9">Glucose-methanol-choline oxidoreductase C-terminal</fullName>
    </submittedName>
</protein>
<keyword evidence="4" id="KW-0964">Secreted</keyword>
<evidence type="ECO:0000256" key="4">
    <source>
        <dbReference type="ARBA" id="ARBA00022512"/>
    </source>
</evidence>
<evidence type="ECO:0000256" key="1">
    <source>
        <dbReference type="ARBA" id="ARBA00001974"/>
    </source>
</evidence>
<dbReference type="EMBL" id="JAPZBR010000002">
    <property type="protein sequence ID" value="KAJ5363014.1"/>
    <property type="molecule type" value="Genomic_DNA"/>
</dbReference>
<dbReference type="Proteomes" id="UP001148299">
    <property type="component" value="Unassembled WGS sequence"/>
</dbReference>
<evidence type="ECO:0000256" key="6">
    <source>
        <dbReference type="ARBA" id="ARBA00022827"/>
    </source>
</evidence>
<evidence type="ECO:0000256" key="5">
    <source>
        <dbReference type="ARBA" id="ARBA00022630"/>
    </source>
</evidence>
<name>A0A9W9RPM8_PENBR</name>
<accession>A0A9W9RPM8</accession>
<dbReference type="Gene3D" id="3.50.50.60">
    <property type="entry name" value="FAD/NAD(P)-binding domain"/>
    <property type="match status" value="1"/>
</dbReference>
<sequence>MTEASALEYDFVVIGGGTAGNVVAGRLAENPVVKVLVIEAGDGNPNQIPEITTPARAFELRNSRYDWAYQTTFVDKPDYERIEKPNTRGKVLGGSSSLNYFTWLRGSKGTFDAWEEYGGDQWTWDTCKEYFEKASTEISGDIALFH</sequence>
<dbReference type="AlphaFoldDB" id="A0A9W9RPM8"/>
<comment type="subcellular location">
    <subcellularLocation>
        <location evidence="2">Secreted</location>
        <location evidence="2">Cell wall</location>
    </subcellularLocation>
</comment>
<evidence type="ECO:0000256" key="3">
    <source>
        <dbReference type="ARBA" id="ARBA00010790"/>
    </source>
</evidence>
<comment type="caution">
    <text evidence="9">The sequence shown here is derived from an EMBL/GenBank/DDBJ whole genome shotgun (WGS) entry which is preliminary data.</text>
</comment>